<protein>
    <submittedName>
        <fullName evidence="2">Uncharacterized protein</fullName>
    </submittedName>
</protein>
<evidence type="ECO:0000313" key="3">
    <source>
        <dbReference type="Proteomes" id="UP001383192"/>
    </source>
</evidence>
<proteinExistence type="predicted"/>
<name>A0AAW0DVR8_9AGAR</name>
<dbReference type="AlphaFoldDB" id="A0AAW0DVR8"/>
<reference evidence="2 3" key="1">
    <citation type="submission" date="2024-01" db="EMBL/GenBank/DDBJ databases">
        <title>A draft genome for a cacao thread blight-causing isolate of Paramarasmius palmivorus.</title>
        <authorList>
            <person name="Baruah I.K."/>
            <person name="Bukari Y."/>
            <person name="Amoako-Attah I."/>
            <person name="Meinhardt L.W."/>
            <person name="Bailey B.A."/>
            <person name="Cohen S.P."/>
        </authorList>
    </citation>
    <scope>NUCLEOTIDE SEQUENCE [LARGE SCALE GENOMIC DNA]</scope>
    <source>
        <strain evidence="2 3">GH-12</strain>
    </source>
</reference>
<feature type="signal peptide" evidence="1">
    <location>
        <begin position="1"/>
        <end position="21"/>
    </location>
</feature>
<accession>A0AAW0DVR8</accession>
<dbReference type="EMBL" id="JAYKXP010000006">
    <property type="protein sequence ID" value="KAK7056741.1"/>
    <property type="molecule type" value="Genomic_DNA"/>
</dbReference>
<keyword evidence="1" id="KW-0732">Signal</keyword>
<organism evidence="2 3">
    <name type="scientific">Paramarasmius palmivorus</name>
    <dbReference type="NCBI Taxonomy" id="297713"/>
    <lineage>
        <taxon>Eukaryota</taxon>
        <taxon>Fungi</taxon>
        <taxon>Dikarya</taxon>
        <taxon>Basidiomycota</taxon>
        <taxon>Agaricomycotina</taxon>
        <taxon>Agaricomycetes</taxon>
        <taxon>Agaricomycetidae</taxon>
        <taxon>Agaricales</taxon>
        <taxon>Marasmiineae</taxon>
        <taxon>Marasmiaceae</taxon>
        <taxon>Paramarasmius</taxon>
    </lineage>
</organism>
<sequence>MVRVLKSLLFVAASFVVSTIGMPTAVQKTGFDVGNDLENINVGHMSPLKWSIDALPTDPTLVTQSQVNDVSGKLASIARVLGIYDGHVLAAGTFGTNDGQYVLAELGIVQLKLNPCLDTLAAKAATTFSTNETFKGTVGQQLVALYSAYDTFTTHIVNASPVNLKDGAQTMVNDCKGHLQQAINAYKTN</sequence>
<feature type="chain" id="PRO_5043687592" evidence="1">
    <location>
        <begin position="22"/>
        <end position="189"/>
    </location>
</feature>
<dbReference type="Gene3D" id="1.20.1280.140">
    <property type="match status" value="1"/>
</dbReference>
<evidence type="ECO:0000313" key="2">
    <source>
        <dbReference type="EMBL" id="KAK7056741.1"/>
    </source>
</evidence>
<dbReference type="Proteomes" id="UP001383192">
    <property type="component" value="Unassembled WGS sequence"/>
</dbReference>
<comment type="caution">
    <text evidence="2">The sequence shown here is derived from an EMBL/GenBank/DDBJ whole genome shotgun (WGS) entry which is preliminary data.</text>
</comment>
<evidence type="ECO:0000256" key="1">
    <source>
        <dbReference type="SAM" id="SignalP"/>
    </source>
</evidence>
<keyword evidence="3" id="KW-1185">Reference proteome</keyword>
<gene>
    <name evidence="2" type="ORF">VNI00_002458</name>
</gene>